<dbReference type="Gene3D" id="3.90.1200.10">
    <property type="match status" value="1"/>
</dbReference>
<dbReference type="Pfam" id="PF04655">
    <property type="entry name" value="APH_6_hur"/>
    <property type="match status" value="1"/>
</dbReference>
<keyword evidence="3" id="KW-1185">Reference proteome</keyword>
<comment type="caution">
    <text evidence="2">The sequence shown here is derived from an EMBL/GenBank/DDBJ whole genome shotgun (WGS) entry which is preliminary data.</text>
</comment>
<gene>
    <name evidence="2" type="ORF">GCM10009745_66440</name>
</gene>
<evidence type="ECO:0000313" key="3">
    <source>
        <dbReference type="Proteomes" id="UP001500280"/>
    </source>
</evidence>
<proteinExistence type="predicted"/>
<protein>
    <submittedName>
        <fullName evidence="2">Aminoglycoside phosphotransferase family protein</fullName>
    </submittedName>
</protein>
<feature type="compositionally biased region" description="Basic and acidic residues" evidence="1">
    <location>
        <begin position="1"/>
        <end position="11"/>
    </location>
</feature>
<accession>A0ABN2IPN0</accession>
<dbReference type="InterPro" id="IPR006748">
    <property type="entry name" value="NH2Glyco/OHUrea_AB-resist_kin"/>
</dbReference>
<dbReference type="InterPro" id="IPR011009">
    <property type="entry name" value="Kinase-like_dom_sf"/>
</dbReference>
<sequence length="344" mass="38400">MKSQAHPDRQHSPTPAAPAPPRSIAGRIGPSEALSEWGRSVNPEHLNASPPTVPRVIVIPPQLIESHHDESPEWLAALPAQLDEYLDRWKLTRTGDFLNGAASLIVPVVRVDGTPAMLKLQPQNEESEAEALALRTWSPDDVVTVLEDDPATATLLLERLHDRTLNAVPDHVEATRILAELMARLNLIPAPPEVRTLADIAAEMIEDAADLKLSDPEEQRLLHRYADQVREVMSEPGDRLLHWDLHYGNVMASDRQPWLVIDPKPLAGDPAFELFQALHNRWDDLVATGNLDQAIRDRFDLMIEITGIDRDRALAWTAGRVLQNTIWDEEFDPTQLVIATALKL</sequence>
<feature type="region of interest" description="Disordered" evidence="1">
    <location>
        <begin position="1"/>
        <end position="32"/>
    </location>
</feature>
<reference evidence="2 3" key="1">
    <citation type="journal article" date="2019" name="Int. J. Syst. Evol. Microbiol.">
        <title>The Global Catalogue of Microorganisms (GCM) 10K type strain sequencing project: providing services to taxonomists for standard genome sequencing and annotation.</title>
        <authorList>
            <consortium name="The Broad Institute Genomics Platform"/>
            <consortium name="The Broad Institute Genome Sequencing Center for Infectious Disease"/>
            <person name="Wu L."/>
            <person name="Ma J."/>
        </authorList>
    </citation>
    <scope>NUCLEOTIDE SEQUENCE [LARGE SCALE GENOMIC DNA]</scope>
    <source>
        <strain evidence="2 3">JCM 14307</strain>
    </source>
</reference>
<dbReference type="EMBL" id="BAAANF010000022">
    <property type="protein sequence ID" value="GAA1709243.1"/>
    <property type="molecule type" value="Genomic_DNA"/>
</dbReference>
<dbReference type="Proteomes" id="UP001500280">
    <property type="component" value="Unassembled WGS sequence"/>
</dbReference>
<evidence type="ECO:0000256" key="1">
    <source>
        <dbReference type="SAM" id="MobiDB-lite"/>
    </source>
</evidence>
<name>A0ABN2IPN0_9ACTN</name>
<dbReference type="SUPFAM" id="SSF56112">
    <property type="entry name" value="Protein kinase-like (PK-like)"/>
    <property type="match status" value="1"/>
</dbReference>
<evidence type="ECO:0000313" key="2">
    <source>
        <dbReference type="EMBL" id="GAA1709243.1"/>
    </source>
</evidence>
<organism evidence="2 3">
    <name type="scientific">Kribbella yunnanensis</name>
    <dbReference type="NCBI Taxonomy" id="190194"/>
    <lineage>
        <taxon>Bacteria</taxon>
        <taxon>Bacillati</taxon>
        <taxon>Actinomycetota</taxon>
        <taxon>Actinomycetes</taxon>
        <taxon>Propionibacteriales</taxon>
        <taxon>Kribbellaceae</taxon>
        <taxon>Kribbella</taxon>
    </lineage>
</organism>